<keyword evidence="4 6" id="KW-0408">Iron</keyword>
<dbReference type="PANTHER" id="PTHR32479">
    <property type="entry name" value="GLYCOLATE OXIDASE IRON-SULFUR SUBUNIT"/>
    <property type="match status" value="1"/>
</dbReference>
<dbReference type="InterPro" id="IPR009051">
    <property type="entry name" value="Helical_ferredxn"/>
</dbReference>
<dbReference type="Gene3D" id="1.10.1060.10">
    <property type="entry name" value="Alpha-helical ferredoxin"/>
    <property type="match status" value="1"/>
</dbReference>
<comment type="catalytic activity">
    <reaction evidence="6">
        <text>(R)-lactate + A = pyruvate + AH2</text>
        <dbReference type="Rhea" id="RHEA:15089"/>
        <dbReference type="ChEBI" id="CHEBI:13193"/>
        <dbReference type="ChEBI" id="CHEBI:15361"/>
        <dbReference type="ChEBI" id="CHEBI:16004"/>
        <dbReference type="ChEBI" id="CHEBI:17499"/>
    </reaction>
</comment>
<dbReference type="Proteomes" id="UP000664073">
    <property type="component" value="Unassembled WGS sequence"/>
</dbReference>
<keyword evidence="9" id="KW-1185">Reference proteome</keyword>
<dbReference type="InterPro" id="IPR017900">
    <property type="entry name" value="4Fe4S_Fe_S_CS"/>
</dbReference>
<comment type="catalytic activity">
    <reaction evidence="6">
        <text>glycolate + A = glyoxylate + AH2</text>
        <dbReference type="Rhea" id="RHEA:21264"/>
        <dbReference type="ChEBI" id="CHEBI:13193"/>
        <dbReference type="ChEBI" id="CHEBI:17499"/>
        <dbReference type="ChEBI" id="CHEBI:29805"/>
        <dbReference type="ChEBI" id="CHEBI:36655"/>
        <dbReference type="EC" id="1.1.99.14"/>
    </reaction>
</comment>
<dbReference type="PANTHER" id="PTHR32479:SF17">
    <property type="entry name" value="GLYCOLATE OXIDASE IRON-SULFUR SUBUNIT"/>
    <property type="match status" value="1"/>
</dbReference>
<keyword evidence="1 6" id="KW-0004">4Fe-4S</keyword>
<evidence type="ECO:0000256" key="3">
    <source>
        <dbReference type="ARBA" id="ARBA00022737"/>
    </source>
</evidence>
<evidence type="ECO:0000256" key="2">
    <source>
        <dbReference type="ARBA" id="ARBA00022723"/>
    </source>
</evidence>
<evidence type="ECO:0000256" key="4">
    <source>
        <dbReference type="ARBA" id="ARBA00023004"/>
    </source>
</evidence>
<dbReference type="PROSITE" id="PS00198">
    <property type="entry name" value="4FE4S_FER_1"/>
    <property type="match status" value="2"/>
</dbReference>
<keyword evidence="3" id="KW-0677">Repeat</keyword>
<gene>
    <name evidence="8" type="primary">glcF</name>
    <name evidence="8" type="ORF">J2D77_15410</name>
</gene>
<evidence type="ECO:0000256" key="5">
    <source>
        <dbReference type="ARBA" id="ARBA00023014"/>
    </source>
</evidence>
<organism evidence="8 9">
    <name type="scientific">Acetobacter garciniae</name>
    <dbReference type="NCBI Taxonomy" id="2817435"/>
    <lineage>
        <taxon>Bacteria</taxon>
        <taxon>Pseudomonadati</taxon>
        <taxon>Pseudomonadota</taxon>
        <taxon>Alphaproteobacteria</taxon>
        <taxon>Acetobacterales</taxon>
        <taxon>Acetobacteraceae</taxon>
        <taxon>Acetobacter</taxon>
    </lineage>
</organism>
<name>A0A939HRM5_9PROT</name>
<dbReference type="GO" id="GO:0046872">
    <property type="term" value="F:metal ion binding"/>
    <property type="evidence" value="ECO:0007669"/>
    <property type="project" value="UniProtKB-UniRule"/>
</dbReference>
<accession>A0A939HRM5</accession>
<dbReference type="InterPro" id="IPR017896">
    <property type="entry name" value="4Fe4S_Fe-S-bd"/>
</dbReference>
<dbReference type="AlphaFoldDB" id="A0A939HRM5"/>
<proteinExistence type="predicted"/>
<dbReference type="GO" id="GO:0051539">
    <property type="term" value="F:4 iron, 4 sulfur cluster binding"/>
    <property type="evidence" value="ECO:0007669"/>
    <property type="project" value="UniProtKB-UniRule"/>
</dbReference>
<evidence type="ECO:0000256" key="6">
    <source>
        <dbReference type="PIRNR" id="PIRNR000139"/>
    </source>
</evidence>
<dbReference type="SUPFAM" id="SSF54862">
    <property type="entry name" value="4Fe-4S ferredoxins"/>
    <property type="match status" value="1"/>
</dbReference>
<comment type="caution">
    <text evidence="8">The sequence shown here is derived from an EMBL/GenBank/DDBJ whole genome shotgun (WGS) entry which is preliminary data.</text>
</comment>
<dbReference type="Pfam" id="PF13183">
    <property type="entry name" value="Fer4_8"/>
    <property type="match status" value="1"/>
</dbReference>
<feature type="domain" description="4Fe-4S ferredoxin-type" evidence="7">
    <location>
        <begin position="67"/>
        <end position="91"/>
    </location>
</feature>
<protein>
    <recommendedName>
        <fullName evidence="6">Glycolate oxidase iron-sulfur subunit</fullName>
        <ecNumber evidence="6">1.1.99.14</ecNumber>
    </recommendedName>
</protein>
<keyword evidence="5 6" id="KW-0411">Iron-sulfur</keyword>
<evidence type="ECO:0000259" key="7">
    <source>
        <dbReference type="PROSITE" id="PS51379"/>
    </source>
</evidence>
<keyword evidence="8" id="KW-0560">Oxidoreductase</keyword>
<dbReference type="GO" id="GO:0019154">
    <property type="term" value="F:glycolate dehydrogenase activity"/>
    <property type="evidence" value="ECO:0007669"/>
    <property type="project" value="UniProtKB-EC"/>
</dbReference>
<keyword evidence="6" id="KW-0249">Electron transport</keyword>
<dbReference type="PROSITE" id="PS51379">
    <property type="entry name" value="4FE4S_FER_2"/>
    <property type="match status" value="2"/>
</dbReference>
<comment type="cofactor">
    <cofactor evidence="6">
        <name>[4Fe-4S] cluster</name>
        <dbReference type="ChEBI" id="CHEBI:49883"/>
    </cofactor>
    <text evidence="6">Binds 2 [4Fe-4S] clusters.</text>
</comment>
<dbReference type="EC" id="1.1.99.14" evidence="6"/>
<feature type="domain" description="4Fe-4S ferredoxin-type" evidence="7">
    <location>
        <begin position="16"/>
        <end position="46"/>
    </location>
</feature>
<sequence length="442" mass="47493">MLSHIPQAAQDADPNISLAKDIIGTCVHCGVCLSRCPTYAVRHEENDSPRGRIFLIKSMYEKGGAPDDKTVEHLDRCLTCLACEAICPSGVEYSKLIAHGREYVERHYRRPLAERVIRGLLVNLLPRPGLFRAALAAGKVARPVRGLFSGTLRAMLDMVPTSPLPHPSPVDRPQVFKAEGQGAGTRRKRVALLNGCVQTVLDTAINEATIRLLQRHGVEVVVARGSGCCGAPAEHMGDEDRALPLVKANIDAWLREADGPDGLDAIIINTSGCGTSVKAYGHALRLDGQWAQKAARVSAMARDISEFMAEIGLNVPKNPHNLRVVYHSACSMQHGQRIVNQPKDLLRAAGFTVLDVPEGYLCCGSAGTYNLLQPEIATTLKERKLRNIRSVKAQVAASGNIGCMTQLAGAVGIPFVHTVELLDWATGGPEPAALAGQALALE</sequence>
<dbReference type="InterPro" id="IPR004017">
    <property type="entry name" value="Cys_rich_dom"/>
</dbReference>
<evidence type="ECO:0000313" key="8">
    <source>
        <dbReference type="EMBL" id="MBO1326536.1"/>
    </source>
</evidence>
<dbReference type="InterPro" id="IPR012257">
    <property type="entry name" value="Glc_ox_4Fe-4S"/>
</dbReference>
<evidence type="ECO:0000256" key="1">
    <source>
        <dbReference type="ARBA" id="ARBA00022485"/>
    </source>
</evidence>
<dbReference type="NCBIfam" id="NF008434">
    <property type="entry name" value="PRK11274.1"/>
    <property type="match status" value="1"/>
</dbReference>
<keyword evidence="2 6" id="KW-0479">Metal-binding</keyword>
<dbReference type="Pfam" id="PF02754">
    <property type="entry name" value="CCG"/>
    <property type="match status" value="2"/>
</dbReference>
<reference evidence="8" key="1">
    <citation type="submission" date="2021-03" db="EMBL/GenBank/DDBJ databases">
        <title>The complete genome sequence of Acetobacter sp. TBRC 12339.</title>
        <authorList>
            <person name="Charoenyingcharoen P."/>
            <person name="Yukphan P."/>
        </authorList>
    </citation>
    <scope>NUCLEOTIDE SEQUENCE</scope>
    <source>
        <strain evidence="8">TBRC 12339</strain>
    </source>
</reference>
<dbReference type="PIRSF" id="PIRSF000139">
    <property type="entry name" value="Glc_ox_4Fe-4S"/>
    <property type="match status" value="1"/>
</dbReference>
<keyword evidence="6" id="KW-0813">Transport</keyword>
<dbReference type="EMBL" id="JAFVMH010000012">
    <property type="protein sequence ID" value="MBO1326536.1"/>
    <property type="molecule type" value="Genomic_DNA"/>
</dbReference>
<evidence type="ECO:0000313" key="9">
    <source>
        <dbReference type="Proteomes" id="UP000664073"/>
    </source>
</evidence>
<dbReference type="RefSeq" id="WP_207847304.1">
    <property type="nucleotide sequence ID" value="NZ_JAFVMH010000012.1"/>
</dbReference>
<comment type="function">
    <text evidence="6">Component of a complex that catalyzes the oxidation of glycolate to glyoxylate.</text>
</comment>